<reference evidence="2 3" key="1">
    <citation type="journal article" date="2014" name="Genome Announc.">
        <title>Draft Genome Sequence of the Agar-Degrading Bacterium Catenovulum sp. Strain DS-2, Isolated from Intestines of Haliotis diversicolor.</title>
        <authorList>
            <person name="Shan D."/>
            <person name="Li X."/>
            <person name="Gu Z."/>
            <person name="Wei G."/>
            <person name="Gao Z."/>
            <person name="Shao Z."/>
        </authorList>
    </citation>
    <scope>NUCLEOTIDE SEQUENCE [LARGE SCALE GENOMIC DNA]</scope>
    <source>
        <strain evidence="2 3">DS-2</strain>
    </source>
</reference>
<proteinExistence type="predicted"/>
<organism evidence="2 3">
    <name type="scientific">Catenovulum agarivorans DS-2</name>
    <dbReference type="NCBI Taxonomy" id="1328313"/>
    <lineage>
        <taxon>Bacteria</taxon>
        <taxon>Pseudomonadati</taxon>
        <taxon>Pseudomonadota</taxon>
        <taxon>Gammaproteobacteria</taxon>
        <taxon>Alteromonadales</taxon>
        <taxon>Alteromonadaceae</taxon>
        <taxon>Catenovulum</taxon>
    </lineage>
</organism>
<feature type="transmembrane region" description="Helical" evidence="1">
    <location>
        <begin position="58"/>
        <end position="75"/>
    </location>
</feature>
<evidence type="ECO:0000313" key="3">
    <source>
        <dbReference type="Proteomes" id="UP000019276"/>
    </source>
</evidence>
<dbReference type="eggNOG" id="COG3932">
    <property type="taxonomic scope" value="Bacteria"/>
</dbReference>
<dbReference type="InterPro" id="IPR010331">
    <property type="entry name" value="ExoD"/>
</dbReference>
<dbReference type="RefSeq" id="WP_051479666.1">
    <property type="nucleotide sequence ID" value="NZ_ARZY01000008.1"/>
</dbReference>
<gene>
    <name evidence="2" type="ORF">DS2_06181</name>
</gene>
<dbReference type="PANTHER" id="PTHR41795">
    <property type="entry name" value="EXOPOLYSACCHARIDE SYNTHESIS PROTEIN"/>
    <property type="match status" value="1"/>
</dbReference>
<comment type="caution">
    <text evidence="2">The sequence shown here is derived from an EMBL/GenBank/DDBJ whole genome shotgun (WGS) entry which is preliminary data.</text>
</comment>
<accession>W7QG27</accession>
<feature type="transmembrane region" description="Helical" evidence="1">
    <location>
        <begin position="148"/>
        <end position="166"/>
    </location>
</feature>
<dbReference type="OrthoDB" id="8635607at2"/>
<dbReference type="AlphaFoldDB" id="W7QG27"/>
<keyword evidence="1" id="KW-1133">Transmembrane helix</keyword>
<dbReference type="EMBL" id="ARZY01000008">
    <property type="protein sequence ID" value="EWH10856.1"/>
    <property type="molecule type" value="Genomic_DNA"/>
</dbReference>
<feature type="transmembrane region" description="Helical" evidence="1">
    <location>
        <begin position="171"/>
        <end position="191"/>
    </location>
</feature>
<name>W7QG27_9ALTE</name>
<keyword evidence="3" id="KW-1185">Reference proteome</keyword>
<sequence length="192" mass="20649">MSDVIKIESIINGIDDTAQVEDVQFGQLIAAFEKRGFGALLMLPALIALSPLSVVPGIPTVCGLSIMLISVQLLYGRQHIWLPSKLSKVKLKASRVKKAAQILRPIGRRLDLMLIPRWEFVDSKAFFWLAAIICAVSGLFMVPLEVVPFAVTIPNLIVFVIALGICTNDGVVALVGVGIAMLAVATAISMLL</sequence>
<dbReference type="STRING" id="1328313.DS2_06181"/>
<dbReference type="PANTHER" id="PTHR41795:SF1">
    <property type="entry name" value="EXOPOLYSACCHARIDE SYNTHESIS PROTEIN"/>
    <property type="match status" value="1"/>
</dbReference>
<dbReference type="Pfam" id="PF06055">
    <property type="entry name" value="ExoD"/>
    <property type="match status" value="1"/>
</dbReference>
<feature type="transmembrane region" description="Helical" evidence="1">
    <location>
        <begin position="125"/>
        <end position="142"/>
    </location>
</feature>
<dbReference type="PIRSF" id="PIRSF033239">
    <property type="entry name" value="ExoD"/>
    <property type="match status" value="1"/>
</dbReference>
<keyword evidence="1" id="KW-0812">Transmembrane</keyword>
<evidence type="ECO:0000256" key="1">
    <source>
        <dbReference type="SAM" id="Phobius"/>
    </source>
</evidence>
<evidence type="ECO:0000313" key="2">
    <source>
        <dbReference type="EMBL" id="EWH10856.1"/>
    </source>
</evidence>
<protein>
    <submittedName>
        <fullName evidence="2">Exopolysaccharide synthesis, exoD</fullName>
    </submittedName>
</protein>
<dbReference type="Proteomes" id="UP000019276">
    <property type="component" value="Unassembled WGS sequence"/>
</dbReference>
<keyword evidence="1" id="KW-0472">Membrane</keyword>